<dbReference type="Gene3D" id="1.20.1250.20">
    <property type="entry name" value="MFS general substrate transporter like domains"/>
    <property type="match status" value="1"/>
</dbReference>
<proteinExistence type="predicted"/>
<dbReference type="Pfam" id="PF00083">
    <property type="entry name" value="Sugar_tr"/>
    <property type="match status" value="1"/>
</dbReference>
<feature type="transmembrane region" description="Helical" evidence="5">
    <location>
        <begin position="180"/>
        <end position="198"/>
    </location>
</feature>
<feature type="transmembrane region" description="Helical" evidence="5">
    <location>
        <begin position="50"/>
        <end position="69"/>
    </location>
</feature>
<protein>
    <recommendedName>
        <fullName evidence="8">Facilitated trehalose transporter Tret1-like</fullName>
    </recommendedName>
</protein>
<name>A0A9P0DRD9_PHYSR</name>
<dbReference type="EMBL" id="OU900096">
    <property type="protein sequence ID" value="CAH1182772.1"/>
    <property type="molecule type" value="Genomic_DNA"/>
</dbReference>
<keyword evidence="2 5" id="KW-0812">Transmembrane</keyword>
<dbReference type="OrthoDB" id="6339427at2759"/>
<feature type="transmembrane region" description="Helical" evidence="5">
    <location>
        <begin position="116"/>
        <end position="134"/>
    </location>
</feature>
<feature type="transmembrane region" description="Helical" evidence="5">
    <location>
        <begin position="375"/>
        <end position="395"/>
    </location>
</feature>
<feature type="transmembrane region" description="Helical" evidence="5">
    <location>
        <begin position="140"/>
        <end position="159"/>
    </location>
</feature>
<evidence type="ECO:0000256" key="5">
    <source>
        <dbReference type="SAM" id="Phobius"/>
    </source>
</evidence>
<feature type="transmembrane region" description="Helical" evidence="5">
    <location>
        <begin position="284"/>
        <end position="308"/>
    </location>
</feature>
<feature type="transmembrane region" description="Helical" evidence="5">
    <location>
        <begin position="84"/>
        <end position="104"/>
    </location>
</feature>
<dbReference type="GO" id="GO:0016020">
    <property type="term" value="C:membrane"/>
    <property type="evidence" value="ECO:0007669"/>
    <property type="project" value="UniProtKB-SubCell"/>
</dbReference>
<accession>A0A9P0DRD9</accession>
<evidence type="ECO:0000256" key="3">
    <source>
        <dbReference type="ARBA" id="ARBA00022989"/>
    </source>
</evidence>
<dbReference type="InterPro" id="IPR036259">
    <property type="entry name" value="MFS_trans_sf"/>
</dbReference>
<dbReference type="PANTHER" id="PTHR48021">
    <property type="match status" value="1"/>
</dbReference>
<evidence type="ECO:0000256" key="1">
    <source>
        <dbReference type="ARBA" id="ARBA00004370"/>
    </source>
</evidence>
<dbReference type="Proteomes" id="UP001153712">
    <property type="component" value="Chromosome 3"/>
</dbReference>
<comment type="subcellular location">
    <subcellularLocation>
        <location evidence="1">Membrane</location>
    </subcellularLocation>
</comment>
<dbReference type="InterPro" id="IPR005828">
    <property type="entry name" value="MFS_sugar_transport-like"/>
</dbReference>
<evidence type="ECO:0000313" key="7">
    <source>
        <dbReference type="Proteomes" id="UP001153712"/>
    </source>
</evidence>
<feature type="transmembrane region" description="Helical" evidence="5">
    <location>
        <begin position="204"/>
        <end position="224"/>
    </location>
</feature>
<keyword evidence="7" id="KW-1185">Reference proteome</keyword>
<dbReference type="GO" id="GO:0022857">
    <property type="term" value="F:transmembrane transporter activity"/>
    <property type="evidence" value="ECO:0007669"/>
    <property type="project" value="InterPro"/>
</dbReference>
<sequence length="483" mass="54503">MPKSDQTIKDHTMELLDKQNVKADIITYRFSTTEDTMPKVPSLAPRVRQILPTVCASLSCLPFGLMLGWPSPTNPILMGEDSPIPISIDQSAMIAGFLMIGNALGATHSHKIIYKAKFGILAGAIVMTIGWILMWHAKNIFWLLGSRLLVGLGSAYGTGQLKLYISHTCDRDLKVIQTKFISLYVYLGIVMVYAIGPFIDFRDTSMVCLLVSIAVVFLVIFLPATPVELVKDSKFNEARRVIARLKSNVNINSEISAISRSIEKKVKERNLLHIFKEPDLRNKFVVFSIIVFCQQFSGLPATIIYTQILFQEFRFPYPEYLAIAYVVIFFICNVIGIFLMPRFDKRKVLLCSTISVILILTTQILVIYFEVNDKYWSFTSFVVMCLYVIAHTLGLGNVPPTLINDLFTIPYRTSVANFFTAFHSILALLITKIFQVLISQYDIAVTFYLFLCVSVFALVFIYFAAPNEAQCNNDVEIKCKPTT</sequence>
<dbReference type="PANTHER" id="PTHR48021:SF1">
    <property type="entry name" value="GH07001P-RELATED"/>
    <property type="match status" value="1"/>
</dbReference>
<dbReference type="SUPFAM" id="SSF103473">
    <property type="entry name" value="MFS general substrate transporter"/>
    <property type="match status" value="1"/>
</dbReference>
<evidence type="ECO:0008006" key="8">
    <source>
        <dbReference type="Google" id="ProtNLM"/>
    </source>
</evidence>
<dbReference type="AlphaFoldDB" id="A0A9P0DRD9"/>
<gene>
    <name evidence="6" type="ORF">PHYEVI_LOCUS7189</name>
</gene>
<keyword evidence="3 5" id="KW-1133">Transmembrane helix</keyword>
<keyword evidence="4 5" id="KW-0472">Membrane</keyword>
<dbReference type="InterPro" id="IPR050549">
    <property type="entry name" value="MFS_Trehalose_Transporter"/>
</dbReference>
<evidence type="ECO:0000256" key="2">
    <source>
        <dbReference type="ARBA" id="ARBA00022692"/>
    </source>
</evidence>
<evidence type="ECO:0000256" key="4">
    <source>
        <dbReference type="ARBA" id="ARBA00023136"/>
    </source>
</evidence>
<feature type="transmembrane region" description="Helical" evidence="5">
    <location>
        <begin position="415"/>
        <end position="437"/>
    </location>
</feature>
<feature type="transmembrane region" description="Helical" evidence="5">
    <location>
        <begin position="320"/>
        <end position="341"/>
    </location>
</feature>
<evidence type="ECO:0000313" key="6">
    <source>
        <dbReference type="EMBL" id="CAH1182772.1"/>
    </source>
</evidence>
<organism evidence="6 7">
    <name type="scientific">Phyllotreta striolata</name>
    <name type="common">Striped flea beetle</name>
    <name type="synonym">Crioceris striolata</name>
    <dbReference type="NCBI Taxonomy" id="444603"/>
    <lineage>
        <taxon>Eukaryota</taxon>
        <taxon>Metazoa</taxon>
        <taxon>Ecdysozoa</taxon>
        <taxon>Arthropoda</taxon>
        <taxon>Hexapoda</taxon>
        <taxon>Insecta</taxon>
        <taxon>Pterygota</taxon>
        <taxon>Neoptera</taxon>
        <taxon>Endopterygota</taxon>
        <taxon>Coleoptera</taxon>
        <taxon>Polyphaga</taxon>
        <taxon>Cucujiformia</taxon>
        <taxon>Chrysomeloidea</taxon>
        <taxon>Chrysomelidae</taxon>
        <taxon>Galerucinae</taxon>
        <taxon>Alticini</taxon>
        <taxon>Phyllotreta</taxon>
    </lineage>
</organism>
<feature type="transmembrane region" description="Helical" evidence="5">
    <location>
        <begin position="348"/>
        <end position="369"/>
    </location>
</feature>
<reference evidence="6" key="1">
    <citation type="submission" date="2022-01" db="EMBL/GenBank/DDBJ databases">
        <authorList>
            <person name="King R."/>
        </authorList>
    </citation>
    <scope>NUCLEOTIDE SEQUENCE</scope>
</reference>
<feature type="transmembrane region" description="Helical" evidence="5">
    <location>
        <begin position="443"/>
        <end position="465"/>
    </location>
</feature>